<keyword evidence="4" id="KW-0812">Transmembrane</keyword>
<comment type="function">
    <text evidence="4">Catalyzes the reduction of fatty acyl-CoA to fatty alcohols.</text>
</comment>
<keyword evidence="4" id="KW-0521">NADP</keyword>
<accession>A0A9P0MLK8</accession>
<proteinExistence type="inferred from homology"/>
<feature type="transmembrane region" description="Helical" evidence="4">
    <location>
        <begin position="218"/>
        <end position="241"/>
    </location>
</feature>
<keyword evidence="4" id="KW-0472">Membrane</keyword>
<dbReference type="InterPro" id="IPR033640">
    <property type="entry name" value="FAR_C"/>
</dbReference>
<keyword evidence="4" id="KW-0560">Oxidoreductase</keyword>
<keyword evidence="2 4" id="KW-0444">Lipid biosynthesis</keyword>
<evidence type="ECO:0000256" key="3">
    <source>
        <dbReference type="ARBA" id="ARBA00023098"/>
    </source>
</evidence>
<gene>
    <name evidence="7" type="ORF">NEZAVI_LOCUS7600</name>
</gene>
<feature type="transmembrane region" description="Helical" evidence="4">
    <location>
        <begin position="335"/>
        <end position="355"/>
    </location>
</feature>
<comment type="similarity">
    <text evidence="1 4">Belongs to the fatty acyl-CoA reductase family.</text>
</comment>
<feature type="domain" description="Thioester reductase (TE)" evidence="6">
    <location>
        <begin position="1"/>
        <end position="152"/>
    </location>
</feature>
<dbReference type="GO" id="GO:0005777">
    <property type="term" value="C:peroxisome"/>
    <property type="evidence" value="ECO:0007669"/>
    <property type="project" value="TreeGrafter"/>
</dbReference>
<dbReference type="EMBL" id="OV725080">
    <property type="protein sequence ID" value="CAH1397840.1"/>
    <property type="molecule type" value="Genomic_DNA"/>
</dbReference>
<evidence type="ECO:0000313" key="8">
    <source>
        <dbReference type="Proteomes" id="UP001152798"/>
    </source>
</evidence>
<name>A0A9P0MLK8_NEZVI</name>
<dbReference type="PANTHER" id="PTHR11011">
    <property type="entry name" value="MALE STERILITY PROTEIN 2-RELATED"/>
    <property type="match status" value="1"/>
</dbReference>
<keyword evidence="8" id="KW-1185">Reference proteome</keyword>
<dbReference type="Pfam" id="PF03015">
    <property type="entry name" value="Sterile"/>
    <property type="match status" value="1"/>
</dbReference>
<dbReference type="Gene3D" id="3.40.50.720">
    <property type="entry name" value="NAD(P)-binding Rossmann-like Domain"/>
    <property type="match status" value="1"/>
</dbReference>
<dbReference type="Proteomes" id="UP001152798">
    <property type="component" value="Chromosome 4"/>
</dbReference>
<feature type="domain" description="Fatty acyl-CoA reductase C-terminal" evidence="5">
    <location>
        <begin position="228"/>
        <end position="320"/>
    </location>
</feature>
<dbReference type="CDD" id="cd09071">
    <property type="entry name" value="FAR_C"/>
    <property type="match status" value="1"/>
</dbReference>
<dbReference type="SUPFAM" id="SSF51735">
    <property type="entry name" value="NAD(P)-binding Rossmann-fold domains"/>
    <property type="match status" value="1"/>
</dbReference>
<protein>
    <recommendedName>
        <fullName evidence="4">Fatty acyl-CoA reductase</fullName>
        <ecNumber evidence="4">1.2.1.84</ecNumber>
    </recommendedName>
</protein>
<dbReference type="AlphaFoldDB" id="A0A9P0MLK8"/>
<dbReference type="Pfam" id="PF07993">
    <property type="entry name" value="NAD_binding_4"/>
    <property type="match status" value="1"/>
</dbReference>
<dbReference type="InterPro" id="IPR036291">
    <property type="entry name" value="NAD(P)-bd_dom_sf"/>
</dbReference>
<dbReference type="PANTHER" id="PTHR11011:SF116">
    <property type="entry name" value="FATTY ACYL-COA REDUCTASE CG5065-RELATED"/>
    <property type="match status" value="1"/>
</dbReference>
<dbReference type="InterPro" id="IPR026055">
    <property type="entry name" value="FAR"/>
</dbReference>
<evidence type="ECO:0000313" key="7">
    <source>
        <dbReference type="EMBL" id="CAH1397840.1"/>
    </source>
</evidence>
<dbReference type="OrthoDB" id="429813at2759"/>
<dbReference type="GO" id="GO:0080019">
    <property type="term" value="F:alcohol-forming very long-chain fatty acyl-CoA reductase activity"/>
    <property type="evidence" value="ECO:0007669"/>
    <property type="project" value="InterPro"/>
</dbReference>
<keyword evidence="3 4" id="KW-0443">Lipid metabolism</keyword>
<evidence type="ECO:0000256" key="2">
    <source>
        <dbReference type="ARBA" id="ARBA00022516"/>
    </source>
</evidence>
<dbReference type="GO" id="GO:0035336">
    <property type="term" value="P:long-chain fatty-acyl-CoA metabolic process"/>
    <property type="evidence" value="ECO:0007669"/>
    <property type="project" value="TreeGrafter"/>
</dbReference>
<evidence type="ECO:0000259" key="5">
    <source>
        <dbReference type="Pfam" id="PF03015"/>
    </source>
</evidence>
<evidence type="ECO:0000256" key="4">
    <source>
        <dbReference type="RuleBase" id="RU363097"/>
    </source>
</evidence>
<reference evidence="7" key="1">
    <citation type="submission" date="2022-01" db="EMBL/GenBank/DDBJ databases">
        <authorList>
            <person name="King R."/>
        </authorList>
    </citation>
    <scope>NUCLEOTIDE SEQUENCE</scope>
</reference>
<sequence>MCKLASKINNLEVFVHVSTTYCNHNLKKSCYEEKLYEPCQDWRVILKLIETENPAVMNTISYKIIEDHPNTYTFSKSLSEKIVEEYSSKFPAVIARPSVVFGIYSDPVPGWTDNVYGLLGISTAVTKGVMRVMKGRSDCCLDYIPVDVAINALIISSWEKANSENNELSIYNCAYADSVAVTFKELGMTALSDGMNDGSTIFDNDIWYPFLLLTTNDFYFHFLFYTLQVIPAVLIDSILYLMKKERRLMKLTITIYQAIQALSPFTMKEIKFNNRKYHALWEKLSADEAEVFLTRPPSDFNKTDIILLGHRGLKKYFLKENLADNELHMKKLRRLYYLHQFTKGILIILVFTSLYKLMNLAINIYI</sequence>
<evidence type="ECO:0000256" key="1">
    <source>
        <dbReference type="ARBA" id="ARBA00005928"/>
    </source>
</evidence>
<keyword evidence="4" id="KW-1133">Transmembrane helix</keyword>
<comment type="catalytic activity">
    <reaction evidence="4">
        <text>a long-chain fatty acyl-CoA + 2 NADPH + 2 H(+) = a long-chain primary fatty alcohol + 2 NADP(+) + CoA</text>
        <dbReference type="Rhea" id="RHEA:52716"/>
        <dbReference type="ChEBI" id="CHEBI:15378"/>
        <dbReference type="ChEBI" id="CHEBI:57287"/>
        <dbReference type="ChEBI" id="CHEBI:57783"/>
        <dbReference type="ChEBI" id="CHEBI:58349"/>
        <dbReference type="ChEBI" id="CHEBI:77396"/>
        <dbReference type="ChEBI" id="CHEBI:83139"/>
        <dbReference type="EC" id="1.2.1.84"/>
    </reaction>
</comment>
<dbReference type="GO" id="GO:0102965">
    <property type="term" value="F:alcohol-forming long-chain fatty acyl-CoA reductase activity"/>
    <property type="evidence" value="ECO:0007669"/>
    <property type="project" value="UniProtKB-EC"/>
</dbReference>
<organism evidence="7 8">
    <name type="scientific">Nezara viridula</name>
    <name type="common">Southern green stink bug</name>
    <name type="synonym">Cimex viridulus</name>
    <dbReference type="NCBI Taxonomy" id="85310"/>
    <lineage>
        <taxon>Eukaryota</taxon>
        <taxon>Metazoa</taxon>
        <taxon>Ecdysozoa</taxon>
        <taxon>Arthropoda</taxon>
        <taxon>Hexapoda</taxon>
        <taxon>Insecta</taxon>
        <taxon>Pterygota</taxon>
        <taxon>Neoptera</taxon>
        <taxon>Paraneoptera</taxon>
        <taxon>Hemiptera</taxon>
        <taxon>Heteroptera</taxon>
        <taxon>Panheteroptera</taxon>
        <taxon>Pentatomomorpha</taxon>
        <taxon>Pentatomoidea</taxon>
        <taxon>Pentatomidae</taxon>
        <taxon>Pentatominae</taxon>
        <taxon>Nezara</taxon>
    </lineage>
</organism>
<dbReference type="InterPro" id="IPR013120">
    <property type="entry name" value="FAR_NAD-bd"/>
</dbReference>
<dbReference type="EC" id="1.2.1.84" evidence="4"/>
<evidence type="ECO:0000259" key="6">
    <source>
        <dbReference type="Pfam" id="PF07993"/>
    </source>
</evidence>